<dbReference type="InterPro" id="IPR036390">
    <property type="entry name" value="WH_DNA-bd_sf"/>
</dbReference>
<dbReference type="GO" id="GO:0003700">
    <property type="term" value="F:DNA-binding transcription factor activity"/>
    <property type="evidence" value="ECO:0007669"/>
    <property type="project" value="InterPro"/>
</dbReference>
<keyword evidence="3" id="KW-0804">Transcription</keyword>
<dbReference type="CDD" id="cd07377">
    <property type="entry name" value="WHTH_GntR"/>
    <property type="match status" value="1"/>
</dbReference>
<dbReference type="PANTHER" id="PTHR44846:SF1">
    <property type="entry name" value="MANNOSYL-D-GLYCERATE TRANSPORT_METABOLISM SYSTEM REPRESSOR MNGR-RELATED"/>
    <property type="match status" value="1"/>
</dbReference>
<evidence type="ECO:0000256" key="1">
    <source>
        <dbReference type="ARBA" id="ARBA00023015"/>
    </source>
</evidence>
<keyword evidence="1" id="KW-0805">Transcription regulation</keyword>
<keyword evidence="2" id="KW-0238">DNA-binding</keyword>
<gene>
    <name evidence="5" type="ORF">DES37_107153</name>
</gene>
<dbReference type="PROSITE" id="PS50949">
    <property type="entry name" value="HTH_GNTR"/>
    <property type="match status" value="1"/>
</dbReference>
<dbReference type="SUPFAM" id="SSF64288">
    <property type="entry name" value="Chorismate lyase-like"/>
    <property type="match status" value="1"/>
</dbReference>
<dbReference type="GO" id="GO:0003677">
    <property type="term" value="F:DNA binding"/>
    <property type="evidence" value="ECO:0007669"/>
    <property type="project" value="UniProtKB-KW"/>
</dbReference>
<dbReference type="GO" id="GO:0045892">
    <property type="term" value="P:negative regulation of DNA-templated transcription"/>
    <property type="evidence" value="ECO:0007669"/>
    <property type="project" value="TreeGrafter"/>
</dbReference>
<dbReference type="FunFam" id="1.10.10.10:FF:000079">
    <property type="entry name" value="GntR family transcriptional regulator"/>
    <property type="match status" value="1"/>
</dbReference>
<dbReference type="InterPro" id="IPR011663">
    <property type="entry name" value="UTRA"/>
</dbReference>
<reference evidence="5 6" key="1">
    <citation type="submission" date="2018-05" db="EMBL/GenBank/DDBJ databases">
        <title>Genomic Encyclopedia of Type Strains, Phase IV (KMG-IV): sequencing the most valuable type-strain genomes for metagenomic binning, comparative biology and taxonomic classification.</title>
        <authorList>
            <person name="Goeker M."/>
        </authorList>
    </citation>
    <scope>NUCLEOTIDE SEQUENCE [LARGE SCALE GENOMIC DNA]</scope>
    <source>
        <strain evidence="5 6">DSM 19579</strain>
    </source>
</reference>
<dbReference type="InterPro" id="IPR050679">
    <property type="entry name" value="Bact_HTH_transcr_reg"/>
</dbReference>
<dbReference type="Gene3D" id="3.40.1410.10">
    <property type="entry name" value="Chorismate lyase-like"/>
    <property type="match status" value="1"/>
</dbReference>
<dbReference type="SMART" id="SM00345">
    <property type="entry name" value="HTH_GNTR"/>
    <property type="match status" value="1"/>
</dbReference>
<proteinExistence type="predicted"/>
<evidence type="ECO:0000313" key="6">
    <source>
        <dbReference type="Proteomes" id="UP000246744"/>
    </source>
</evidence>
<evidence type="ECO:0000313" key="5">
    <source>
        <dbReference type="EMBL" id="PWW08110.1"/>
    </source>
</evidence>
<dbReference type="PANTHER" id="PTHR44846">
    <property type="entry name" value="MANNOSYL-D-GLYCERATE TRANSPORT/METABOLISM SYSTEM REPRESSOR MNGR-RELATED"/>
    <property type="match status" value="1"/>
</dbReference>
<dbReference type="SMART" id="SM00866">
    <property type="entry name" value="UTRA"/>
    <property type="match status" value="1"/>
</dbReference>
<feature type="domain" description="HTH gntR-type" evidence="4">
    <location>
        <begin position="9"/>
        <end position="77"/>
    </location>
</feature>
<sequence length="245" mass="27815">MMIDKYSSTPVYLQLEQYLSEEIASGKLKPGDALPSENTLCAEFSISRMTARKAVDYLVRQGKVERRRGQGTFVARQEKNLRISLPLDRHLSSSEATLGAGKEVTNHLICLGLQKTPPSIAAQLHIPAGTNIWFMKRLRLVGDVPFVFEQSWMLADPFSDLSETDLNRSKYAYIARKGFTVERSEKEIRAELPSQEVRDMLGINREEPVLHAISVATLRGFGPFEISDIYYNQQHYRFTLTATRD</sequence>
<evidence type="ECO:0000259" key="4">
    <source>
        <dbReference type="PROSITE" id="PS50949"/>
    </source>
</evidence>
<evidence type="ECO:0000256" key="2">
    <source>
        <dbReference type="ARBA" id="ARBA00023125"/>
    </source>
</evidence>
<dbReference type="OrthoDB" id="9808698at2"/>
<evidence type="ECO:0000256" key="3">
    <source>
        <dbReference type="ARBA" id="ARBA00023163"/>
    </source>
</evidence>
<dbReference type="Gene3D" id="1.10.10.10">
    <property type="entry name" value="Winged helix-like DNA-binding domain superfamily/Winged helix DNA-binding domain"/>
    <property type="match status" value="1"/>
</dbReference>
<dbReference type="Proteomes" id="UP000246744">
    <property type="component" value="Unassembled WGS sequence"/>
</dbReference>
<dbReference type="EMBL" id="QGTS01000007">
    <property type="protein sequence ID" value="PWW08110.1"/>
    <property type="molecule type" value="Genomic_DNA"/>
</dbReference>
<dbReference type="InterPro" id="IPR036388">
    <property type="entry name" value="WH-like_DNA-bd_sf"/>
</dbReference>
<dbReference type="InterPro" id="IPR028978">
    <property type="entry name" value="Chorismate_lyase_/UTRA_dom_sf"/>
</dbReference>
<dbReference type="PRINTS" id="PR00035">
    <property type="entry name" value="HTHGNTR"/>
</dbReference>
<organism evidence="5 6">
    <name type="scientific">Mangrovibacter plantisponsor</name>
    <dbReference type="NCBI Taxonomy" id="451513"/>
    <lineage>
        <taxon>Bacteria</taxon>
        <taxon>Pseudomonadati</taxon>
        <taxon>Pseudomonadota</taxon>
        <taxon>Gammaproteobacteria</taxon>
        <taxon>Enterobacterales</taxon>
        <taxon>Enterobacteriaceae</taxon>
        <taxon>Mangrovibacter</taxon>
    </lineage>
</organism>
<protein>
    <submittedName>
        <fullName evidence="5">GntR family mannosyl-D-glycerate transport/metabolism transcriptional repressor</fullName>
    </submittedName>
</protein>
<accession>A0A317PZJ2</accession>
<name>A0A317PZJ2_9ENTR</name>
<dbReference type="Pfam" id="PF07702">
    <property type="entry name" value="UTRA"/>
    <property type="match status" value="1"/>
</dbReference>
<dbReference type="AlphaFoldDB" id="A0A317PZJ2"/>
<dbReference type="InterPro" id="IPR000524">
    <property type="entry name" value="Tscrpt_reg_HTH_GntR"/>
</dbReference>
<dbReference type="Pfam" id="PF00392">
    <property type="entry name" value="GntR"/>
    <property type="match status" value="1"/>
</dbReference>
<dbReference type="RefSeq" id="WP_110026057.1">
    <property type="nucleotide sequence ID" value="NZ_QGTS01000007.1"/>
</dbReference>
<keyword evidence="6" id="KW-1185">Reference proteome</keyword>
<comment type="caution">
    <text evidence="5">The sequence shown here is derived from an EMBL/GenBank/DDBJ whole genome shotgun (WGS) entry which is preliminary data.</text>
</comment>
<dbReference type="SUPFAM" id="SSF46785">
    <property type="entry name" value="Winged helix' DNA-binding domain"/>
    <property type="match status" value="1"/>
</dbReference>